<dbReference type="EMBL" id="MNAD01000743">
    <property type="protein sequence ID" value="OJT10715.1"/>
    <property type="molecule type" value="Genomic_DNA"/>
</dbReference>
<protein>
    <submittedName>
        <fullName evidence="2">Uncharacterized protein</fullName>
    </submittedName>
</protein>
<evidence type="ECO:0000256" key="1">
    <source>
        <dbReference type="SAM" id="MobiDB-lite"/>
    </source>
</evidence>
<dbReference type="Proteomes" id="UP000184267">
    <property type="component" value="Unassembled WGS sequence"/>
</dbReference>
<dbReference type="OMA" id="IRAMPRY"/>
<dbReference type="STRING" id="154538.A0A1M2VSZ4"/>
<name>A0A1M2VSZ4_TRAPU</name>
<dbReference type="OrthoDB" id="3262547at2759"/>
<dbReference type="AlphaFoldDB" id="A0A1M2VSZ4"/>
<evidence type="ECO:0000313" key="3">
    <source>
        <dbReference type="Proteomes" id="UP000184267"/>
    </source>
</evidence>
<keyword evidence="3" id="KW-1185">Reference proteome</keyword>
<comment type="caution">
    <text evidence="2">The sequence shown here is derived from an EMBL/GenBank/DDBJ whole genome shotgun (WGS) entry which is preliminary data.</text>
</comment>
<feature type="compositionally biased region" description="Basic and acidic residues" evidence="1">
    <location>
        <begin position="98"/>
        <end position="111"/>
    </location>
</feature>
<gene>
    <name evidence="2" type="ORF">TRAPUB_12747</name>
</gene>
<proteinExistence type="predicted"/>
<evidence type="ECO:0000313" key="2">
    <source>
        <dbReference type="EMBL" id="OJT10715.1"/>
    </source>
</evidence>
<accession>A0A1M2VSZ4</accession>
<reference evidence="2 3" key="1">
    <citation type="submission" date="2016-10" db="EMBL/GenBank/DDBJ databases">
        <title>Genome sequence of the basidiomycete white-rot fungus Trametes pubescens.</title>
        <authorList>
            <person name="Makela M.R."/>
            <person name="Granchi Z."/>
            <person name="Peng M."/>
            <person name="De Vries R.P."/>
            <person name="Grigoriev I."/>
            <person name="Riley R."/>
            <person name="Hilden K."/>
        </authorList>
    </citation>
    <scope>NUCLEOTIDE SEQUENCE [LARGE SCALE GENOMIC DNA]</scope>
    <source>
        <strain evidence="2 3">FBCC735</strain>
    </source>
</reference>
<organism evidence="2 3">
    <name type="scientific">Trametes pubescens</name>
    <name type="common">White-rot fungus</name>
    <dbReference type="NCBI Taxonomy" id="154538"/>
    <lineage>
        <taxon>Eukaryota</taxon>
        <taxon>Fungi</taxon>
        <taxon>Dikarya</taxon>
        <taxon>Basidiomycota</taxon>
        <taxon>Agaricomycotina</taxon>
        <taxon>Agaricomycetes</taxon>
        <taxon>Polyporales</taxon>
        <taxon>Polyporaceae</taxon>
        <taxon>Trametes</taxon>
    </lineage>
</organism>
<feature type="region of interest" description="Disordered" evidence="1">
    <location>
        <begin position="84"/>
        <end position="114"/>
    </location>
</feature>
<sequence length="123" mass="13416">MAALAEHIDRLSHIAQSIRTASSPALGRTTPGPFTRAILDTPLGDLIRDIDPSEIGLFTLVQPQQPAVPDVEPTNVEIGRVEFLGATPLRKPPSSRHAKPDGPRPREHDPEVYANAALKYLER</sequence>